<protein>
    <submittedName>
        <fullName evidence="2">DUF433 domain-containing protein</fullName>
    </submittedName>
</protein>
<sequence length="231" mass="25741">MTGKDDERFTVPLYSVAEAARHLDRMPASTLSTWVDGYVRGQHGQYRGEPLVTAFTPKRRGYPRLPFVGLAEAYALNAFRKAGVPLQRIRASLDALVAERGPHALASEHLITDGAEVLWHVQAEGEREALEQLVVPRLGQRVFTRVVEQYLREVQFDDGYASLIWLPRYRDAHLDVVIDPQRAGGQPIFARTGVAVDNVLGRIRGGEDPEETARDFGIPSEDLRTALELSA</sequence>
<dbReference type="InterPro" id="IPR036388">
    <property type="entry name" value="WH-like_DNA-bd_sf"/>
</dbReference>
<evidence type="ECO:0000313" key="2">
    <source>
        <dbReference type="EMBL" id="MEZ0493296.1"/>
    </source>
</evidence>
<dbReference type="Gene3D" id="1.10.10.10">
    <property type="entry name" value="Winged helix-like DNA-binding domain superfamily/Winged helix DNA-binding domain"/>
    <property type="match status" value="1"/>
</dbReference>
<organism evidence="2 3">
    <name type="scientific">Kineococcus mangrovi</name>
    <dbReference type="NCBI Taxonomy" id="1660183"/>
    <lineage>
        <taxon>Bacteria</taxon>
        <taxon>Bacillati</taxon>
        <taxon>Actinomycetota</taxon>
        <taxon>Actinomycetes</taxon>
        <taxon>Kineosporiales</taxon>
        <taxon>Kineosporiaceae</taxon>
        <taxon>Kineococcus</taxon>
    </lineage>
</organism>
<feature type="domain" description="Putative antitoxin VapB45-like DNA-binding HTH" evidence="1">
    <location>
        <begin position="12"/>
        <end position="93"/>
    </location>
</feature>
<dbReference type="RefSeq" id="WP_370719544.1">
    <property type="nucleotide sequence ID" value="NZ_JBGGTQ010000006.1"/>
</dbReference>
<gene>
    <name evidence="2" type="ORF">AB2L28_13730</name>
</gene>
<evidence type="ECO:0000313" key="3">
    <source>
        <dbReference type="Proteomes" id="UP001566476"/>
    </source>
</evidence>
<evidence type="ECO:0000259" key="1">
    <source>
        <dbReference type="Pfam" id="PF21321"/>
    </source>
</evidence>
<reference evidence="2 3" key="1">
    <citation type="submission" date="2024-07" db="EMBL/GenBank/DDBJ databases">
        <authorList>
            <person name="Thanompreechachai J."/>
            <person name="Duangmal K."/>
        </authorList>
    </citation>
    <scope>NUCLEOTIDE SEQUENCE [LARGE SCALE GENOMIC DNA]</scope>
    <source>
        <strain evidence="2 3">TBRC 1896</strain>
    </source>
</reference>
<dbReference type="Pfam" id="PF04255">
    <property type="entry name" value="DUF433"/>
    <property type="match status" value="1"/>
</dbReference>
<dbReference type="Pfam" id="PF21321">
    <property type="entry name" value="HTH_66"/>
    <property type="match status" value="1"/>
</dbReference>
<dbReference type="Proteomes" id="UP001566476">
    <property type="component" value="Unassembled WGS sequence"/>
</dbReference>
<proteinExistence type="predicted"/>
<dbReference type="InterPro" id="IPR048708">
    <property type="entry name" value="VapB45-like_HTH"/>
</dbReference>
<accession>A0ABV4I468</accession>
<dbReference type="InterPro" id="IPR009057">
    <property type="entry name" value="Homeodomain-like_sf"/>
</dbReference>
<dbReference type="SUPFAM" id="SSF46689">
    <property type="entry name" value="Homeodomain-like"/>
    <property type="match status" value="1"/>
</dbReference>
<dbReference type="InterPro" id="IPR007367">
    <property type="entry name" value="DUF433"/>
</dbReference>
<keyword evidence="3" id="KW-1185">Reference proteome</keyword>
<comment type="caution">
    <text evidence="2">The sequence shown here is derived from an EMBL/GenBank/DDBJ whole genome shotgun (WGS) entry which is preliminary data.</text>
</comment>
<dbReference type="EMBL" id="JBGGTQ010000006">
    <property type="protein sequence ID" value="MEZ0493296.1"/>
    <property type="molecule type" value="Genomic_DNA"/>
</dbReference>
<name>A0ABV4I468_9ACTN</name>